<keyword evidence="2" id="KW-0238">DNA-binding</keyword>
<keyword evidence="1" id="KW-0680">Restriction system</keyword>
<evidence type="ECO:0000256" key="2">
    <source>
        <dbReference type="ARBA" id="ARBA00023125"/>
    </source>
</evidence>
<gene>
    <name evidence="3" type="ORF">DFR60_101177</name>
</gene>
<sequence length="110" mass="12585">MVGIPFKAISKNALGEIQIKKISIEEQRVCIHIIDKVVKIIAIRKQQLQELDTLIRARFVEMFGDPETNPMGWSVCELSEHIEFLTSAYDMHQVEQNCSVPFICCILHGE</sequence>
<name>A0A2V3YDB7_9FIRM</name>
<protein>
    <submittedName>
        <fullName evidence="3">Uncharacterized protein</fullName>
    </submittedName>
</protein>
<dbReference type="GO" id="GO:0003677">
    <property type="term" value="F:DNA binding"/>
    <property type="evidence" value="ECO:0007669"/>
    <property type="project" value="UniProtKB-KW"/>
</dbReference>
<accession>A0A2V3YDB7</accession>
<dbReference type="AlphaFoldDB" id="A0A2V3YDB7"/>
<keyword evidence="4" id="KW-1185">Reference proteome</keyword>
<organism evidence="3 4">
    <name type="scientific">Hungatella effluvii</name>
    <dbReference type="NCBI Taxonomy" id="1096246"/>
    <lineage>
        <taxon>Bacteria</taxon>
        <taxon>Bacillati</taxon>
        <taxon>Bacillota</taxon>
        <taxon>Clostridia</taxon>
        <taxon>Lachnospirales</taxon>
        <taxon>Lachnospiraceae</taxon>
        <taxon>Hungatella</taxon>
    </lineage>
</organism>
<dbReference type="Proteomes" id="UP000248057">
    <property type="component" value="Unassembled WGS sequence"/>
</dbReference>
<dbReference type="Gene3D" id="3.90.220.20">
    <property type="entry name" value="DNA methylase specificity domains"/>
    <property type="match status" value="2"/>
</dbReference>
<dbReference type="EMBL" id="QJKD01000001">
    <property type="protein sequence ID" value="PXX56873.1"/>
    <property type="molecule type" value="Genomic_DNA"/>
</dbReference>
<evidence type="ECO:0000256" key="1">
    <source>
        <dbReference type="ARBA" id="ARBA00022747"/>
    </source>
</evidence>
<evidence type="ECO:0000313" key="4">
    <source>
        <dbReference type="Proteomes" id="UP000248057"/>
    </source>
</evidence>
<evidence type="ECO:0000313" key="3">
    <source>
        <dbReference type="EMBL" id="PXX56873.1"/>
    </source>
</evidence>
<dbReference type="SUPFAM" id="SSF116734">
    <property type="entry name" value="DNA methylase specificity domain"/>
    <property type="match status" value="1"/>
</dbReference>
<dbReference type="GO" id="GO:0009307">
    <property type="term" value="P:DNA restriction-modification system"/>
    <property type="evidence" value="ECO:0007669"/>
    <property type="project" value="UniProtKB-KW"/>
</dbReference>
<dbReference type="InterPro" id="IPR044946">
    <property type="entry name" value="Restrct_endonuc_typeI_TRD_sf"/>
</dbReference>
<reference evidence="3 4" key="1">
    <citation type="submission" date="2018-05" db="EMBL/GenBank/DDBJ databases">
        <title>Genomic Encyclopedia of Type Strains, Phase IV (KMG-IV): sequencing the most valuable type-strain genomes for metagenomic binning, comparative biology and taxonomic classification.</title>
        <authorList>
            <person name="Goeker M."/>
        </authorList>
    </citation>
    <scope>NUCLEOTIDE SEQUENCE [LARGE SCALE GENOMIC DNA]</scope>
    <source>
        <strain evidence="3 4">DSM 24995</strain>
    </source>
</reference>
<proteinExistence type="predicted"/>
<comment type="caution">
    <text evidence="3">The sequence shown here is derived from an EMBL/GenBank/DDBJ whole genome shotgun (WGS) entry which is preliminary data.</text>
</comment>